<feature type="transmembrane region" description="Helical" evidence="1">
    <location>
        <begin position="37"/>
        <end position="56"/>
    </location>
</feature>
<feature type="transmembrane region" description="Helical" evidence="1">
    <location>
        <begin position="6"/>
        <end position="25"/>
    </location>
</feature>
<dbReference type="RefSeq" id="WP_041496728.1">
    <property type="nucleotide sequence ID" value="NZ_AP014548.1"/>
</dbReference>
<proteinExistence type="predicted"/>
<evidence type="ECO:0008006" key="4">
    <source>
        <dbReference type="Google" id="ProtNLM"/>
    </source>
</evidence>
<dbReference type="SUPFAM" id="SSF53300">
    <property type="entry name" value="vWA-like"/>
    <property type="match status" value="1"/>
</dbReference>
<name>W8VRH4_9FLAO</name>
<evidence type="ECO:0000313" key="3">
    <source>
        <dbReference type="Proteomes" id="UP000031760"/>
    </source>
</evidence>
<dbReference type="HOGENOM" id="CLU_025060_0_0_10"/>
<evidence type="ECO:0000256" key="1">
    <source>
        <dbReference type="SAM" id="Phobius"/>
    </source>
</evidence>
<keyword evidence="1" id="KW-1133">Transmembrane helix</keyword>
<dbReference type="PANTHER" id="PTHR37947">
    <property type="entry name" value="BLL2462 PROTEIN"/>
    <property type="match status" value="1"/>
</dbReference>
<evidence type="ECO:0000313" key="2">
    <source>
        <dbReference type="EMBL" id="BAO56254.1"/>
    </source>
</evidence>
<sequence length="672" mass="77360">MIWIWLTLAACAAIIIALIQYNYLFSRARDKRKPWFAVLRAITVFSILVLFISPKFESTSYQTLKPQLVVMVDNSISIEQLGMSDALNTDVLNIKNDSELNKKFEVLFYNFDASVTPSDSLSFNGKSTDISKAISEPQELYRDRNKSIVLLTDGNQTVGKSYQYEKLDRKTHLYPIVYGDTTNYPDLKINQLNVNRFSYLKNEYPVEVFLSYSGTDDVSTTFKIEEGNTTLHQESVRFNSAQKSAVLNFNLTSNSVGLHKMVAQVETLPQEKNTSNNKRDFAVEVIDQQSKILLLTTTIHPDIAAIKNAIESNQQRKLTIKNINDPVDINEFNMVILYGYNSAFAKANSTIKTLNKNTWIVLGTKPDISFLNRNNEAFQIENYPQFDDVQPIVNEAYPNFNLESFNFDGYPPVQSPFGQITASTTLQPLMFKQIGNVKTQQPLWFTYDLGTTRHAVFAGSGLWRWRTQNYLDSKDFRNFDELINSQIQYLSSNKKRDRLSIDYKTFYYENDRILISAQYLNDNYEFKDDGILNIQLTNADTKEHIIRPLVISNYNYLVDLSGLPAGSYEFLITASNEKLTRSGNFNILEFDIENQFVNANYQGLQTIATDNNLFFPRQIQELKEVLLKDSLMQDVERQEVSYQSLIDWKLLMGIILTLLAIEWFLRKYNGLI</sequence>
<gene>
    <name evidence="2" type="ORF">NMS_2245</name>
</gene>
<reference evidence="2 3" key="1">
    <citation type="journal article" date="2014" name="Proc. Natl. Acad. Sci. U.S.A.">
        <title>Functional characterization of flavobacteria rhodopsins reveals a unique class of light-driven chloride pump in bacteria.</title>
        <authorList>
            <person name="Yoshizawa S."/>
            <person name="Kumagai Y."/>
            <person name="Kim H."/>
            <person name="Ogura Y."/>
            <person name="Hayashi T."/>
            <person name="Iwasaki W."/>
            <person name="DeLong E.F."/>
            <person name="Kogure K."/>
        </authorList>
    </citation>
    <scope>NUCLEOTIDE SEQUENCE [LARGE SCALE GENOMIC DNA]</scope>
    <source>
        <strain evidence="2 3">S1-08</strain>
    </source>
</reference>
<organism evidence="2 3">
    <name type="scientific">Nonlabens marinus S1-08</name>
    <dbReference type="NCBI Taxonomy" id="1454201"/>
    <lineage>
        <taxon>Bacteria</taxon>
        <taxon>Pseudomonadati</taxon>
        <taxon>Bacteroidota</taxon>
        <taxon>Flavobacteriia</taxon>
        <taxon>Flavobacteriales</taxon>
        <taxon>Flavobacteriaceae</taxon>
        <taxon>Nonlabens</taxon>
    </lineage>
</organism>
<dbReference type="EMBL" id="AP014548">
    <property type="protein sequence ID" value="BAO56254.1"/>
    <property type="molecule type" value="Genomic_DNA"/>
</dbReference>
<dbReference type="InterPro" id="IPR036465">
    <property type="entry name" value="vWFA_dom_sf"/>
</dbReference>
<keyword evidence="1" id="KW-0472">Membrane</keyword>
<accession>W8VRH4</accession>
<dbReference type="AlphaFoldDB" id="W8VRH4"/>
<keyword evidence="3" id="KW-1185">Reference proteome</keyword>
<dbReference type="OrthoDB" id="9763076at2"/>
<protein>
    <recommendedName>
        <fullName evidence="4">VWA domain-containing protein</fullName>
    </recommendedName>
</protein>
<keyword evidence="1" id="KW-0812">Transmembrane</keyword>
<dbReference type="STRING" id="1454201.NMS_2245"/>
<dbReference type="KEGG" id="nmf:NMS_2245"/>
<dbReference type="PANTHER" id="PTHR37947:SF1">
    <property type="entry name" value="BLL2462 PROTEIN"/>
    <property type="match status" value="1"/>
</dbReference>
<dbReference type="Proteomes" id="UP000031760">
    <property type="component" value="Chromosome"/>
</dbReference>